<gene>
    <name evidence="1" type="primary">Axs-RB</name>
</gene>
<accession>D0IQF9</accession>
<proteinExistence type="evidence at transcript level"/>
<dbReference type="AlphaFoldDB" id="D0IQF9"/>
<evidence type="ECO:0000313" key="1">
    <source>
        <dbReference type="EMBL" id="ACY40031.1"/>
    </source>
</evidence>
<dbReference type="EMBL" id="BT100197">
    <property type="protein sequence ID" value="ACY40031.1"/>
    <property type="molecule type" value="mRNA"/>
</dbReference>
<protein>
    <submittedName>
        <fullName evidence="1">MIP13627p</fullName>
    </submittedName>
</protein>
<organism evidence="1">
    <name type="scientific">Drosophila melanogaster</name>
    <name type="common">Fruit fly</name>
    <dbReference type="NCBI Taxonomy" id="7227"/>
    <lineage>
        <taxon>Eukaryota</taxon>
        <taxon>Metazoa</taxon>
        <taxon>Ecdysozoa</taxon>
        <taxon>Arthropoda</taxon>
        <taxon>Hexapoda</taxon>
        <taxon>Insecta</taxon>
        <taxon>Pterygota</taxon>
        <taxon>Neoptera</taxon>
        <taxon>Endopterygota</taxon>
        <taxon>Diptera</taxon>
        <taxon>Brachycera</taxon>
        <taxon>Muscomorpha</taxon>
        <taxon>Ephydroidea</taxon>
        <taxon>Drosophilidae</taxon>
        <taxon>Drosophila</taxon>
        <taxon>Sophophora</taxon>
    </lineage>
</organism>
<sequence>MTELGVLLAQHRQQRYTNLLGDAQQLEDQQLHHQLVLQLAQIVQHEGNIELREEVIHDLEEHQLIDPMTIVLRSSSMVLQVGEECGQLFVCPRKDRNQHRLHNNRHVQQPGVWSEIRQHLGFDLKLVEGKPAGGNHTAQHHRIRDAVHLQVCVPHRIVECHLAGDGVRFQLARICGSRLVQAAHLNGAPSIRVAGTLTLPQLQENLKI</sequence>
<name>D0IQF9_DROME</name>
<reference evidence="1" key="1">
    <citation type="submission" date="2009-11" db="EMBL/GenBank/DDBJ databases">
        <authorList>
            <person name="Carlson J."/>
            <person name="Booth B."/>
            <person name="Frise E."/>
            <person name="Sandler J."/>
            <person name="Wan K."/>
            <person name="Yu C."/>
            <person name="Celniker S."/>
        </authorList>
    </citation>
    <scope>NUCLEOTIDE SEQUENCE</scope>
</reference>